<name>A0A445MCT0_ENSVE</name>
<dbReference type="EMBL" id="KV875615">
    <property type="protein sequence ID" value="RZR71998.1"/>
    <property type="molecule type" value="Genomic_DNA"/>
</dbReference>
<sequence>MRGSSQRDFAVFDFSEEEAAVEAAAGRFTAKLQSRLRPRMDGTVNKNQFLEA</sequence>
<dbReference type="AlphaFoldDB" id="A0A445MCT0"/>
<accession>A0A445MCT0</accession>
<gene>
    <name evidence="1" type="ORF">BHM03_00009331</name>
</gene>
<evidence type="ECO:0000313" key="1">
    <source>
        <dbReference type="EMBL" id="RZR71998.1"/>
    </source>
</evidence>
<dbReference type="Proteomes" id="UP000290560">
    <property type="component" value="Unassembled WGS sequence"/>
</dbReference>
<reference evidence="1" key="1">
    <citation type="journal article" date="2018" name="Data Brief">
        <title>Genome sequence data from 17 accessions of Ensete ventricosum, a staple food crop for millions in Ethiopia.</title>
        <authorList>
            <person name="Yemataw Z."/>
            <person name="Muzemil S."/>
            <person name="Ambachew D."/>
            <person name="Tripathi L."/>
            <person name="Tesfaye K."/>
            <person name="Chala A."/>
            <person name="Farbos A."/>
            <person name="O'Neill P."/>
            <person name="Moore K."/>
            <person name="Grant M."/>
            <person name="Studholme D.J."/>
        </authorList>
    </citation>
    <scope>NUCLEOTIDE SEQUENCE [LARGE SCALE GENOMIC DNA]</scope>
    <source>
        <tissue evidence="1">Leaf</tissue>
    </source>
</reference>
<organism evidence="1">
    <name type="scientific">Ensete ventricosum</name>
    <name type="common">Abyssinian banana</name>
    <name type="synonym">Musa ensete</name>
    <dbReference type="NCBI Taxonomy" id="4639"/>
    <lineage>
        <taxon>Eukaryota</taxon>
        <taxon>Viridiplantae</taxon>
        <taxon>Streptophyta</taxon>
        <taxon>Embryophyta</taxon>
        <taxon>Tracheophyta</taxon>
        <taxon>Spermatophyta</taxon>
        <taxon>Magnoliopsida</taxon>
        <taxon>Liliopsida</taxon>
        <taxon>Zingiberales</taxon>
        <taxon>Musaceae</taxon>
        <taxon>Ensete</taxon>
    </lineage>
</organism>
<protein>
    <submittedName>
        <fullName evidence="1">Uncharacterized protein</fullName>
    </submittedName>
</protein>
<proteinExistence type="predicted"/>